<evidence type="ECO:0000313" key="7">
    <source>
        <dbReference type="EMBL" id="BAX80875.1"/>
    </source>
</evidence>
<comment type="similarity">
    <text evidence="1">Belongs to the CFA/CMAS family.</text>
</comment>
<evidence type="ECO:0000256" key="5">
    <source>
        <dbReference type="ARBA" id="ARBA00023098"/>
    </source>
</evidence>
<proteinExistence type="inferred from homology"/>
<dbReference type="RefSeq" id="WP_096429713.1">
    <property type="nucleotide sequence ID" value="NZ_AP018042.1"/>
</dbReference>
<dbReference type="GO" id="GO:0032259">
    <property type="term" value="P:methylation"/>
    <property type="evidence" value="ECO:0007669"/>
    <property type="project" value="UniProtKB-KW"/>
</dbReference>
<evidence type="ECO:0000313" key="8">
    <source>
        <dbReference type="Proteomes" id="UP000218267"/>
    </source>
</evidence>
<dbReference type="EMBL" id="AP018042">
    <property type="protein sequence ID" value="BAX80875.1"/>
    <property type="molecule type" value="Genomic_DNA"/>
</dbReference>
<dbReference type="Proteomes" id="UP000218267">
    <property type="component" value="Chromosome"/>
</dbReference>
<keyword evidence="2" id="KW-0489">Methyltransferase</keyword>
<dbReference type="InterPro" id="IPR029063">
    <property type="entry name" value="SAM-dependent_MTases_sf"/>
</dbReference>
<name>A0A1Y1CKL2_9BACT</name>
<evidence type="ECO:0000256" key="2">
    <source>
        <dbReference type="ARBA" id="ARBA00022603"/>
    </source>
</evidence>
<evidence type="ECO:0000256" key="6">
    <source>
        <dbReference type="PIRSR" id="PIRSR003085-1"/>
    </source>
</evidence>
<keyword evidence="8" id="KW-1185">Reference proteome</keyword>
<dbReference type="PIRSF" id="PIRSF003085">
    <property type="entry name" value="CMAS"/>
    <property type="match status" value="1"/>
</dbReference>
<accession>A0A1Y1CKL2</accession>
<keyword evidence="4" id="KW-0949">S-adenosyl-L-methionine</keyword>
<evidence type="ECO:0000256" key="4">
    <source>
        <dbReference type="ARBA" id="ARBA00022691"/>
    </source>
</evidence>
<dbReference type="InterPro" id="IPR050723">
    <property type="entry name" value="CFA/CMAS"/>
</dbReference>
<evidence type="ECO:0000256" key="1">
    <source>
        <dbReference type="ARBA" id="ARBA00010815"/>
    </source>
</evidence>
<protein>
    <submittedName>
        <fullName evidence="7">Cyclopropane-fatty-acyl-phospholipid synthase</fullName>
    </submittedName>
</protein>
<dbReference type="GO" id="GO:0008168">
    <property type="term" value="F:methyltransferase activity"/>
    <property type="evidence" value="ECO:0007669"/>
    <property type="project" value="UniProtKB-KW"/>
</dbReference>
<dbReference type="Pfam" id="PF02353">
    <property type="entry name" value="CMAS"/>
    <property type="match status" value="1"/>
</dbReference>
<dbReference type="AlphaFoldDB" id="A0A1Y1CKL2"/>
<gene>
    <name evidence="7" type="ORF">ALGA_2553</name>
</gene>
<reference evidence="8" key="2">
    <citation type="journal article" date="2020" name="Antonie Van Leeuwenhoek">
        <title>Labilibaculum antarcticum sp. nov., a novel facultative anaerobic, psychrotorelant bacterium isolated from marine sediment of Antarctica.</title>
        <authorList>
            <person name="Watanabe M."/>
            <person name="Kojima H."/>
            <person name="Fukui M."/>
        </authorList>
    </citation>
    <scope>NUCLEOTIDE SEQUENCE [LARGE SCALE GENOMIC DNA]</scope>
    <source>
        <strain evidence="8">SPP2</strain>
    </source>
</reference>
<organism evidence="7 8">
    <name type="scientific">Labilibaculum antarcticum</name>
    <dbReference type="NCBI Taxonomy" id="1717717"/>
    <lineage>
        <taxon>Bacteria</taxon>
        <taxon>Pseudomonadati</taxon>
        <taxon>Bacteroidota</taxon>
        <taxon>Bacteroidia</taxon>
        <taxon>Marinilabiliales</taxon>
        <taxon>Marinifilaceae</taxon>
        <taxon>Labilibaculum</taxon>
    </lineage>
</organism>
<dbReference type="KEGG" id="mbas:ALGA_2553"/>
<dbReference type="GO" id="GO:0008610">
    <property type="term" value="P:lipid biosynthetic process"/>
    <property type="evidence" value="ECO:0007669"/>
    <property type="project" value="InterPro"/>
</dbReference>
<keyword evidence="5" id="KW-0443">Lipid metabolism</keyword>
<dbReference type="PANTHER" id="PTHR43667:SF2">
    <property type="entry name" value="FATTY ACID C-METHYL TRANSFERASE"/>
    <property type="match status" value="1"/>
</dbReference>
<keyword evidence="3" id="KW-0808">Transferase</keyword>
<reference evidence="7 8" key="1">
    <citation type="journal article" date="2018" name="Mar. Genomics">
        <title>Complete genome sequence of Marinifilaceae bacterium strain SPP2, isolated from the Antarctic marine sediment.</title>
        <authorList>
            <person name="Watanabe M."/>
            <person name="Kojima H."/>
            <person name="Fukui M."/>
        </authorList>
    </citation>
    <scope>NUCLEOTIDE SEQUENCE [LARGE SCALE GENOMIC DNA]</scope>
    <source>
        <strain evidence="7 8">SPP2</strain>
    </source>
</reference>
<dbReference type="SUPFAM" id="SSF53335">
    <property type="entry name" value="S-adenosyl-L-methionine-dependent methyltransferases"/>
    <property type="match status" value="1"/>
</dbReference>
<dbReference type="CDD" id="cd02440">
    <property type="entry name" value="AdoMet_MTases"/>
    <property type="match status" value="1"/>
</dbReference>
<evidence type="ECO:0000256" key="3">
    <source>
        <dbReference type="ARBA" id="ARBA00022679"/>
    </source>
</evidence>
<dbReference type="InterPro" id="IPR003333">
    <property type="entry name" value="CMAS"/>
</dbReference>
<dbReference type="OrthoDB" id="9791837at2"/>
<feature type="active site" evidence="6">
    <location>
        <position position="388"/>
    </location>
</feature>
<dbReference type="PANTHER" id="PTHR43667">
    <property type="entry name" value="CYCLOPROPANE-FATTY-ACYL-PHOSPHOLIPID SYNTHASE"/>
    <property type="match status" value="1"/>
</dbReference>
<dbReference type="Gene3D" id="3.40.50.150">
    <property type="entry name" value="Vaccinia Virus protein VP39"/>
    <property type="match status" value="1"/>
</dbReference>
<sequence length="412" mass="47648">MENTLTIQQNAGFQEKIFLNFLQKMDRESIEVCLPNQSIYRFGSENSKIKADIRILSPEFYKQLFFYGDIGFGEAYEKGLWETSDITKLISWILANIDNAPSLSGSKIKTAAFNLFKWLNKMAHNFRKNTLAGSEKNIAAHYDLSNDFYSLWLDKSMTYSAAFFINEETSLYEAQQMKYQKLAEKMRLTSGDRVLEIGCGWGGMAIFMAKNFSVHVTAITISKEQYVYAKQRVENAGLEDRVSILFKDYRLVNGKFDKIVSIEMLEAVGHKFYKPFFSKVNNLLATNGLLAIQVITCPDSRFKEMKTGVDWIQKHIFPGSLLPSVSALHNAMNQSSDLTPIHLEDMGKHYAKTLRMWRDTFNQKEKEVNALGFNNLFIRRWNYYLSYCEAAFDMRNINVMQLLYSRPNNLNY</sequence>